<dbReference type="GO" id="GO:0005886">
    <property type="term" value="C:plasma membrane"/>
    <property type="evidence" value="ECO:0007669"/>
    <property type="project" value="UniProtKB-SubCell"/>
</dbReference>
<evidence type="ECO:0000256" key="5">
    <source>
        <dbReference type="ARBA" id="ARBA00022989"/>
    </source>
</evidence>
<gene>
    <name evidence="9" type="ORF">KGD82_20360</name>
</gene>
<evidence type="ECO:0000313" key="9">
    <source>
        <dbReference type="EMBL" id="QVJ00808.1"/>
    </source>
</evidence>
<dbReference type="AlphaFoldDB" id="A0A975L8X4"/>
<dbReference type="CDD" id="cd06261">
    <property type="entry name" value="TM_PBP2"/>
    <property type="match status" value="1"/>
</dbReference>
<evidence type="ECO:0000313" key="10">
    <source>
        <dbReference type="Proteomes" id="UP000682416"/>
    </source>
</evidence>
<dbReference type="GO" id="GO:0055085">
    <property type="term" value="P:transmembrane transport"/>
    <property type="evidence" value="ECO:0007669"/>
    <property type="project" value="InterPro"/>
</dbReference>
<evidence type="ECO:0000256" key="6">
    <source>
        <dbReference type="ARBA" id="ARBA00023136"/>
    </source>
</evidence>
<protein>
    <submittedName>
        <fullName evidence="9">Sugar ABC transporter permease</fullName>
    </submittedName>
</protein>
<keyword evidence="10" id="KW-1185">Reference proteome</keyword>
<feature type="transmembrane region" description="Helical" evidence="7">
    <location>
        <begin position="94"/>
        <end position="116"/>
    </location>
</feature>
<dbReference type="RefSeq" id="WP_378737295.1">
    <property type="nucleotide sequence ID" value="NZ_CBDRIY010000034.1"/>
</dbReference>
<feature type="transmembrane region" description="Helical" evidence="7">
    <location>
        <begin position="247"/>
        <end position="271"/>
    </location>
</feature>
<evidence type="ECO:0000256" key="7">
    <source>
        <dbReference type="RuleBase" id="RU363032"/>
    </source>
</evidence>
<accession>A0A975L8X4</accession>
<feature type="transmembrane region" description="Helical" evidence="7">
    <location>
        <begin position="136"/>
        <end position="152"/>
    </location>
</feature>
<keyword evidence="6 7" id="KW-0472">Membrane</keyword>
<keyword evidence="5 7" id="KW-1133">Transmembrane helix</keyword>
<dbReference type="PANTHER" id="PTHR43005">
    <property type="entry name" value="BLR7065 PROTEIN"/>
    <property type="match status" value="1"/>
</dbReference>
<dbReference type="InterPro" id="IPR000515">
    <property type="entry name" value="MetI-like"/>
</dbReference>
<organism evidence="9 10">
    <name type="scientific">Nocardiopsis eucommiae</name>
    <dbReference type="NCBI Taxonomy" id="2831970"/>
    <lineage>
        <taxon>Bacteria</taxon>
        <taxon>Bacillati</taxon>
        <taxon>Actinomycetota</taxon>
        <taxon>Actinomycetes</taxon>
        <taxon>Streptosporangiales</taxon>
        <taxon>Nocardiopsidaceae</taxon>
        <taxon>Nocardiopsis</taxon>
    </lineage>
</organism>
<evidence type="ECO:0000259" key="8">
    <source>
        <dbReference type="PROSITE" id="PS50928"/>
    </source>
</evidence>
<evidence type="ECO:0000256" key="4">
    <source>
        <dbReference type="ARBA" id="ARBA00022692"/>
    </source>
</evidence>
<feature type="transmembrane region" description="Helical" evidence="7">
    <location>
        <begin position="58"/>
        <end position="82"/>
    </location>
</feature>
<dbReference type="EMBL" id="CP074402">
    <property type="protein sequence ID" value="QVJ00808.1"/>
    <property type="molecule type" value="Genomic_DNA"/>
</dbReference>
<evidence type="ECO:0000256" key="2">
    <source>
        <dbReference type="ARBA" id="ARBA00022448"/>
    </source>
</evidence>
<reference evidence="9" key="1">
    <citation type="submission" date="2021-05" db="EMBL/GenBank/DDBJ databases">
        <authorList>
            <person name="Kaiqin L."/>
            <person name="Jian G."/>
        </authorList>
    </citation>
    <scope>NUCLEOTIDE SEQUENCE</scope>
    <source>
        <strain evidence="9">HDS5</strain>
    </source>
</reference>
<feature type="transmembrane region" description="Helical" evidence="7">
    <location>
        <begin position="204"/>
        <end position="227"/>
    </location>
</feature>
<evidence type="ECO:0000256" key="3">
    <source>
        <dbReference type="ARBA" id="ARBA00022475"/>
    </source>
</evidence>
<dbReference type="Gene3D" id="1.10.3720.10">
    <property type="entry name" value="MetI-like"/>
    <property type="match status" value="1"/>
</dbReference>
<name>A0A975L8X4_9ACTN</name>
<sequence length="278" mass="29947">MAPALFLLLAFFAGPILWTVWASLTNAALTGAQAAQTEFVGFDNFTQLLSDPRFRTATVLTVVFLVGCVFGQTVLGLALALLLQNRHGAVRATVGAIVVGAWVVPEVVAGFVWYAFLEREGTLNTVLGWFGSGPQNWLFAAPLLAVVLANVWKGTAFSMMTYSAGLSEVPEDLKEAARVDGASAFQVLWHVVIPLLRRTLATTLLLITLQTVQVFTLIFVMTSGGPGSRSTTLPLLMYQEALRMGDLGYGTAIALALLVVAGAFSTVYVWMLRKEESR</sequence>
<dbReference type="PROSITE" id="PS50928">
    <property type="entry name" value="ABC_TM1"/>
    <property type="match status" value="1"/>
</dbReference>
<proteinExistence type="inferred from homology"/>
<keyword evidence="4 7" id="KW-0812">Transmembrane</keyword>
<keyword evidence="3" id="KW-1003">Cell membrane</keyword>
<dbReference type="Proteomes" id="UP000682416">
    <property type="component" value="Chromosome"/>
</dbReference>
<dbReference type="KEGG" id="nec:KGD82_20360"/>
<feature type="domain" description="ABC transmembrane type-1" evidence="8">
    <location>
        <begin position="58"/>
        <end position="268"/>
    </location>
</feature>
<dbReference type="PANTHER" id="PTHR43005:SF1">
    <property type="entry name" value="SPERMIDINE_PUTRESCINE TRANSPORT SYSTEM PERMEASE PROTEIN"/>
    <property type="match status" value="1"/>
</dbReference>
<dbReference type="InterPro" id="IPR035906">
    <property type="entry name" value="MetI-like_sf"/>
</dbReference>
<dbReference type="SUPFAM" id="SSF161098">
    <property type="entry name" value="MetI-like"/>
    <property type="match status" value="1"/>
</dbReference>
<evidence type="ECO:0000256" key="1">
    <source>
        <dbReference type="ARBA" id="ARBA00004651"/>
    </source>
</evidence>
<comment type="similarity">
    <text evidence="7">Belongs to the binding-protein-dependent transport system permease family.</text>
</comment>
<dbReference type="Pfam" id="PF00528">
    <property type="entry name" value="BPD_transp_1"/>
    <property type="match status" value="1"/>
</dbReference>
<keyword evidence="2 7" id="KW-0813">Transport</keyword>
<comment type="subcellular location">
    <subcellularLocation>
        <location evidence="1 7">Cell membrane</location>
        <topology evidence="1 7">Multi-pass membrane protein</topology>
    </subcellularLocation>
</comment>